<gene>
    <name evidence="5" type="ORF">GCM10010862_54040</name>
</gene>
<dbReference type="Gene3D" id="1.10.260.40">
    <property type="entry name" value="lambda repressor-like DNA-binding domains"/>
    <property type="match status" value="1"/>
</dbReference>
<accession>A0ABQ5WDD7</accession>
<dbReference type="Pfam" id="PF00356">
    <property type="entry name" value="LacI"/>
    <property type="match status" value="1"/>
</dbReference>
<protein>
    <submittedName>
        <fullName evidence="5">LacI family transcriptional regulator</fullName>
    </submittedName>
</protein>
<keyword evidence="1" id="KW-0805">Transcription regulation</keyword>
<dbReference type="SUPFAM" id="SSF47413">
    <property type="entry name" value="lambda repressor-like DNA-binding domains"/>
    <property type="match status" value="1"/>
</dbReference>
<dbReference type="Pfam" id="PF13407">
    <property type="entry name" value="Peripla_BP_4"/>
    <property type="match status" value="1"/>
</dbReference>
<dbReference type="CDD" id="cd06307">
    <property type="entry name" value="PBP1_sugar_binding"/>
    <property type="match status" value="1"/>
</dbReference>
<dbReference type="InterPro" id="IPR010982">
    <property type="entry name" value="Lambda_DNA-bd_dom_sf"/>
</dbReference>
<keyword evidence="3" id="KW-0804">Transcription</keyword>
<dbReference type="PROSITE" id="PS50932">
    <property type="entry name" value="HTH_LACI_2"/>
    <property type="match status" value="1"/>
</dbReference>
<comment type="caution">
    <text evidence="5">The sequence shown here is derived from an EMBL/GenBank/DDBJ whole genome shotgun (WGS) entry which is preliminary data.</text>
</comment>
<dbReference type="InterPro" id="IPR025997">
    <property type="entry name" value="SBP_2_dom"/>
</dbReference>
<reference evidence="6" key="1">
    <citation type="journal article" date="2019" name="Int. J. Syst. Evol. Microbiol.">
        <title>The Global Catalogue of Microorganisms (GCM) 10K type strain sequencing project: providing services to taxonomists for standard genome sequencing and annotation.</title>
        <authorList>
            <consortium name="The Broad Institute Genomics Platform"/>
            <consortium name="The Broad Institute Genome Sequencing Center for Infectious Disease"/>
            <person name="Wu L."/>
            <person name="Ma J."/>
        </authorList>
    </citation>
    <scope>NUCLEOTIDE SEQUENCE [LARGE SCALE GENOMIC DNA]</scope>
    <source>
        <strain evidence="6">NBRC 112416</strain>
    </source>
</reference>
<feature type="domain" description="HTH lacI-type" evidence="4">
    <location>
        <begin position="10"/>
        <end position="64"/>
    </location>
</feature>
<dbReference type="Proteomes" id="UP001156691">
    <property type="component" value="Unassembled WGS sequence"/>
</dbReference>
<keyword evidence="6" id="KW-1185">Reference proteome</keyword>
<dbReference type="PANTHER" id="PTHR30146">
    <property type="entry name" value="LACI-RELATED TRANSCRIPTIONAL REPRESSOR"/>
    <property type="match status" value="1"/>
</dbReference>
<evidence type="ECO:0000259" key="4">
    <source>
        <dbReference type="PROSITE" id="PS50932"/>
    </source>
</evidence>
<dbReference type="InterPro" id="IPR028082">
    <property type="entry name" value="Peripla_BP_I"/>
</dbReference>
<dbReference type="RefSeq" id="WP_284343540.1">
    <property type="nucleotide sequence ID" value="NZ_BSNS01000034.1"/>
</dbReference>
<name>A0ABQ5WDD7_9HYPH</name>
<dbReference type="PANTHER" id="PTHR30146:SF152">
    <property type="entry name" value="TRANSCRIPTIONAL REGULATORY PROTEIN"/>
    <property type="match status" value="1"/>
</dbReference>
<dbReference type="SUPFAM" id="SSF53822">
    <property type="entry name" value="Periplasmic binding protein-like I"/>
    <property type="match status" value="1"/>
</dbReference>
<evidence type="ECO:0000313" key="6">
    <source>
        <dbReference type="Proteomes" id="UP001156691"/>
    </source>
</evidence>
<evidence type="ECO:0000256" key="3">
    <source>
        <dbReference type="ARBA" id="ARBA00023163"/>
    </source>
</evidence>
<organism evidence="5 6">
    <name type="scientific">Devosia nitrariae</name>
    <dbReference type="NCBI Taxonomy" id="2071872"/>
    <lineage>
        <taxon>Bacteria</taxon>
        <taxon>Pseudomonadati</taxon>
        <taxon>Pseudomonadota</taxon>
        <taxon>Alphaproteobacteria</taxon>
        <taxon>Hyphomicrobiales</taxon>
        <taxon>Devosiaceae</taxon>
        <taxon>Devosia</taxon>
    </lineage>
</organism>
<evidence type="ECO:0000256" key="1">
    <source>
        <dbReference type="ARBA" id="ARBA00023015"/>
    </source>
</evidence>
<evidence type="ECO:0000256" key="2">
    <source>
        <dbReference type="ARBA" id="ARBA00023125"/>
    </source>
</evidence>
<dbReference type="InterPro" id="IPR000843">
    <property type="entry name" value="HTH_LacI"/>
</dbReference>
<dbReference type="PRINTS" id="PR00036">
    <property type="entry name" value="HTHLACI"/>
</dbReference>
<sequence length="346" mass="36565">MNEIEVRRRATVHDVAHAAGVSLATVDRVLNGRPGVRPATAEKVEAAVAALGFHRDLSASLLARARDLNLLFFIPGGTNEFMESLAEAVGRRAPLARAERMHVEARRVPALDPQALAETLDALDAKVWDCAVIVASEDEPVVAAVERAARRGIVVMTLVSDLPGSARRHFVGIDNVAAGRTAASLIGRFCARGKIAVVAGSMHLRDHRERLDGFRAVLEADFPHLELLEPVEGHDETEETRRRAAELIAANPELAGLYNLGAGNAGLVAALDASGRAGGIRVVAHELSAPTRAGLLSGAIDVVLDQNPDGEIRTAIAAARALALGGMGPADAEPIEIGIFLRDNLR</sequence>
<dbReference type="CDD" id="cd01392">
    <property type="entry name" value="HTH_LacI"/>
    <property type="match status" value="1"/>
</dbReference>
<evidence type="ECO:0000313" key="5">
    <source>
        <dbReference type="EMBL" id="GLQ58145.1"/>
    </source>
</evidence>
<proteinExistence type="predicted"/>
<dbReference type="EMBL" id="BSNS01000034">
    <property type="protein sequence ID" value="GLQ58145.1"/>
    <property type="molecule type" value="Genomic_DNA"/>
</dbReference>
<dbReference type="SMART" id="SM00354">
    <property type="entry name" value="HTH_LACI"/>
    <property type="match status" value="1"/>
</dbReference>
<dbReference type="Gene3D" id="3.40.50.2300">
    <property type="match status" value="2"/>
</dbReference>
<keyword evidence="2" id="KW-0238">DNA-binding</keyword>
<dbReference type="PROSITE" id="PS00356">
    <property type="entry name" value="HTH_LACI_1"/>
    <property type="match status" value="1"/>
</dbReference>